<proteinExistence type="predicted"/>
<dbReference type="AlphaFoldDB" id="A0ABD2MHU8"/>
<evidence type="ECO:0000313" key="3">
    <source>
        <dbReference type="Proteomes" id="UP001516400"/>
    </source>
</evidence>
<feature type="region of interest" description="Disordered" evidence="1">
    <location>
        <begin position="26"/>
        <end position="47"/>
    </location>
</feature>
<evidence type="ECO:0000313" key="2">
    <source>
        <dbReference type="EMBL" id="KAL3265892.1"/>
    </source>
</evidence>
<feature type="compositionally biased region" description="Low complexity" evidence="1">
    <location>
        <begin position="85"/>
        <end position="98"/>
    </location>
</feature>
<name>A0ABD2MHU8_9CUCU</name>
<feature type="region of interest" description="Disordered" evidence="1">
    <location>
        <begin position="60"/>
        <end position="140"/>
    </location>
</feature>
<keyword evidence="3" id="KW-1185">Reference proteome</keyword>
<dbReference type="Proteomes" id="UP001516400">
    <property type="component" value="Unassembled WGS sequence"/>
</dbReference>
<dbReference type="EMBL" id="JABFTP020000001">
    <property type="protein sequence ID" value="KAL3265892.1"/>
    <property type="molecule type" value="Genomic_DNA"/>
</dbReference>
<feature type="compositionally biased region" description="Low complexity" evidence="1">
    <location>
        <begin position="26"/>
        <end position="39"/>
    </location>
</feature>
<feature type="compositionally biased region" description="Basic and acidic residues" evidence="1">
    <location>
        <begin position="125"/>
        <end position="134"/>
    </location>
</feature>
<feature type="compositionally biased region" description="Polar residues" evidence="1">
    <location>
        <begin position="61"/>
        <end position="79"/>
    </location>
</feature>
<protein>
    <submittedName>
        <fullName evidence="2">Uncharacterized protein</fullName>
    </submittedName>
</protein>
<comment type="caution">
    <text evidence="2">The sequence shown here is derived from an EMBL/GenBank/DDBJ whole genome shotgun (WGS) entry which is preliminary data.</text>
</comment>
<reference evidence="2 3" key="1">
    <citation type="journal article" date="2021" name="BMC Biol.">
        <title>Horizontally acquired antibacterial genes associated with adaptive radiation of ladybird beetles.</title>
        <authorList>
            <person name="Li H.S."/>
            <person name="Tang X.F."/>
            <person name="Huang Y.H."/>
            <person name="Xu Z.Y."/>
            <person name="Chen M.L."/>
            <person name="Du X.Y."/>
            <person name="Qiu B.Y."/>
            <person name="Chen P.T."/>
            <person name="Zhang W."/>
            <person name="Slipinski A."/>
            <person name="Escalona H.E."/>
            <person name="Waterhouse R.M."/>
            <person name="Zwick A."/>
            <person name="Pang H."/>
        </authorList>
    </citation>
    <scope>NUCLEOTIDE SEQUENCE [LARGE SCALE GENOMIC DNA]</scope>
    <source>
        <strain evidence="2">SYSU2018</strain>
    </source>
</reference>
<sequence>MNQQTNTTSEDLNGFIQNTPIYVTSLSSTENTNNNSTANKSEDGGVTSVPVIAAPTETKEVTLTSNQLPNTSSAQAQESSDLKSKNSANEAAPAASAKQVPNDVRVLNLADNQSDKSAPAQQQPEGRRLQDRRVSSPFQNGRTELLIGAEDNKLKTTAIIESNNNNKLGIDAEVR</sequence>
<gene>
    <name evidence="2" type="ORF">HHI36_010083</name>
</gene>
<evidence type="ECO:0000256" key="1">
    <source>
        <dbReference type="SAM" id="MobiDB-lite"/>
    </source>
</evidence>
<accession>A0ABD2MHU8</accession>
<feature type="compositionally biased region" description="Polar residues" evidence="1">
    <location>
        <begin position="110"/>
        <end position="124"/>
    </location>
</feature>
<organism evidence="2 3">
    <name type="scientific">Cryptolaemus montrouzieri</name>
    <dbReference type="NCBI Taxonomy" id="559131"/>
    <lineage>
        <taxon>Eukaryota</taxon>
        <taxon>Metazoa</taxon>
        <taxon>Ecdysozoa</taxon>
        <taxon>Arthropoda</taxon>
        <taxon>Hexapoda</taxon>
        <taxon>Insecta</taxon>
        <taxon>Pterygota</taxon>
        <taxon>Neoptera</taxon>
        <taxon>Endopterygota</taxon>
        <taxon>Coleoptera</taxon>
        <taxon>Polyphaga</taxon>
        <taxon>Cucujiformia</taxon>
        <taxon>Coccinelloidea</taxon>
        <taxon>Coccinellidae</taxon>
        <taxon>Scymninae</taxon>
        <taxon>Scymnini</taxon>
        <taxon>Cryptolaemus</taxon>
    </lineage>
</organism>